<proteinExistence type="predicted"/>
<organism evidence="5 6">
    <name type="scientific">Marinifilum caeruleilacunae</name>
    <dbReference type="NCBI Taxonomy" id="2499076"/>
    <lineage>
        <taxon>Bacteria</taxon>
        <taxon>Pseudomonadati</taxon>
        <taxon>Bacteroidota</taxon>
        <taxon>Bacteroidia</taxon>
        <taxon>Marinilabiliales</taxon>
        <taxon>Marinifilaceae</taxon>
    </lineage>
</organism>
<accession>A0ABX1WQG8</accession>
<feature type="coiled-coil region" evidence="1">
    <location>
        <begin position="610"/>
        <end position="637"/>
    </location>
</feature>
<gene>
    <name evidence="5" type="ORF">ELS83_00810</name>
</gene>
<keyword evidence="1" id="KW-0175">Coiled coil</keyword>
<evidence type="ECO:0000313" key="6">
    <source>
        <dbReference type="Proteomes" id="UP000732105"/>
    </source>
</evidence>
<dbReference type="InterPro" id="IPR003672">
    <property type="entry name" value="CobN/Mg_chltase"/>
</dbReference>
<evidence type="ECO:0000256" key="1">
    <source>
        <dbReference type="SAM" id="Coils"/>
    </source>
</evidence>
<evidence type="ECO:0000256" key="3">
    <source>
        <dbReference type="SAM" id="Phobius"/>
    </source>
</evidence>
<dbReference type="RefSeq" id="WP_171593596.1">
    <property type="nucleotide sequence ID" value="NZ_RZNH01000001.1"/>
</dbReference>
<keyword evidence="3" id="KW-0472">Membrane</keyword>
<feature type="compositionally biased region" description="Basic and acidic residues" evidence="2">
    <location>
        <begin position="774"/>
        <end position="785"/>
    </location>
</feature>
<feature type="coiled-coil region" evidence="1">
    <location>
        <begin position="994"/>
        <end position="1028"/>
    </location>
</feature>
<keyword evidence="6" id="KW-1185">Reference proteome</keyword>
<comment type="caution">
    <text evidence="5">The sequence shown here is derived from an EMBL/GenBank/DDBJ whole genome shotgun (WGS) entry which is preliminary data.</text>
</comment>
<feature type="transmembrane region" description="Helical" evidence="3">
    <location>
        <begin position="1534"/>
        <end position="1555"/>
    </location>
</feature>
<evidence type="ECO:0000259" key="4">
    <source>
        <dbReference type="Pfam" id="PF02514"/>
    </source>
</evidence>
<dbReference type="Proteomes" id="UP000732105">
    <property type="component" value="Unassembled WGS sequence"/>
</dbReference>
<reference evidence="5 6" key="1">
    <citation type="submission" date="2018-12" db="EMBL/GenBank/DDBJ databases">
        <title>Marinifilum JC070 sp. nov., a marine bacterium isolated from Yongle Blue Hole in the South China Sea.</title>
        <authorList>
            <person name="Fu T."/>
        </authorList>
    </citation>
    <scope>NUCLEOTIDE SEQUENCE [LARGE SCALE GENOMIC DNA]</scope>
    <source>
        <strain evidence="5 6">JC070</strain>
    </source>
</reference>
<sequence length="1561" mass="177578">MRLITKKFKITIGLIALVTLFIFYQAKLAPTKIGLINYPEFLFTKIAKSNESRFVSVNNIPVDQLNKLERYDMLIVFGMGIRLSEEGEKEIVKAGEEGTKIYLQASTNPRLKLTNLEGEQLDNISEYLSNAGSKNYRNMLNYIRKVIDEKSFMTDEFEEPQEIASDVLFHVDEEVAYEKVSEFEDYCLEKGFHKPGAKKVVLFTSIPGPFNTNRDHMNSMIKELEGRGLNVYPIAAFRGRLSYMQEIKPDLVIYMPHGRISMGGSPKRMEAWLKELNVPVLCPVSVFNRYDDWLKDKQGMFGGLLSQSVTMPEFDGGIVPYAVFAQFEDENGYLLFKQIPGRLQKFGDIAEKYIALADKTNQDKKLAIVYFKGPGKNSLVAANLEVLPSLHNMLLRLRKEGYDLGNLPEKYDDFENVVMKKGPVLGPYAEGAFDKYLKNGDPELILAEEYEDWCHEMLPAELYEEVERRYGKAPGSYMSVYKNEKDYLAVARVKFGNVVLLPQPLPGLGKNEFQLIHGAKVAPPHAYIAPYFWIQKGFKADAIFHFGTHGSLEFTPGKQIALSDYDWTDPLIGTAPHFYVYTISNVGEGMIAKRRSYGVLQTYLTPPFIEAKANKEKDDIRKKMLRYEQAKGSLKAEYALNIKKLLIETGLNKDLDLDSVSTSAYTPEQMMDIANYLEEIEHEKITGGLYTMNEPYSKAKLDETIRLMYEDVLAYNMAEIDIIKGKISRSELDRKAFFNEEYLLPAKKHLSTILKLKNDDNYASRMISKADMDRAASWKNKDGNKHTKKRRHPHAVHAKESEDVSEKEKKEVRKLMIKILPDTEKTSFLNKQKSEKEYEKTMGMFDPSKASRIKRMAKMIPAMEKALNMANDSTMKAVLHLMKKEELRELALQYLDDKNLLQEVEEEKKRQDAQLLARALSKPMMMVSDLTAEKISNMPLKNLEMNQRVLSFYQKKSKQLIQLLKKNKDESAIKLSTFINGELNEINKANSENLDRLTEREKNFAAAVSELENSIKSVLEKRESLKMSPEYELRAIVNSLNGGYTPPSPGGDPVTNPATVATGRNLYAVSAEHTPSKEAWEVGKKLGNSLIDNYKKNNEGNYPQKIGFTLWSASYIETEGTTIAQILYMLGVEPVWDPFGRVKNIRLIPAEELGRPRIDAVVQTSGQLRDLAASRLFLINKAISMVAEAKEERNSNFVAEGMLAAEKLLIEKGFSPKEARKLSKQRIFGGVNGNYGTGIMGMVESSDRWDSTKVVAQTYINNMGASYGDEESWGDFGKGVFEAALLNTDAVVQPRQSNTWGALSLDHVYEFMGGLNLAVKEVTGKDPDSYFNDFRNSSNPRVQGLKEAIWVESRTTLLNPRYIKEYMQGGASSAESFAETFRNTFGWNVMKPTVIENRLWDELYDTYVQDKKNLNVHEFFKRENPYALQEMTAIMLETVRKGMWKASQEQIDAMAKLHTELVKEYEAGCSGFVCDNQKLRGFISQQVSLELSEAYNQQINTVREAPKSESKDNVVLKKEEKINPLHEKENSFTLNTWVIFGAIGLIMALIVLFIVRRRRLN</sequence>
<name>A0ABX1WQG8_9BACT</name>
<dbReference type="Pfam" id="PF02514">
    <property type="entry name" value="CobN-Mg_chel"/>
    <property type="match status" value="1"/>
</dbReference>
<evidence type="ECO:0000256" key="2">
    <source>
        <dbReference type="SAM" id="MobiDB-lite"/>
    </source>
</evidence>
<evidence type="ECO:0000313" key="5">
    <source>
        <dbReference type="EMBL" id="NOU58337.1"/>
    </source>
</evidence>
<keyword evidence="3" id="KW-1133">Transmembrane helix</keyword>
<dbReference type="EMBL" id="RZNH01000001">
    <property type="protein sequence ID" value="NOU58337.1"/>
    <property type="molecule type" value="Genomic_DNA"/>
</dbReference>
<feature type="compositionally biased region" description="Basic residues" evidence="2">
    <location>
        <begin position="786"/>
        <end position="796"/>
    </location>
</feature>
<feature type="region of interest" description="Disordered" evidence="2">
    <location>
        <begin position="774"/>
        <end position="807"/>
    </location>
</feature>
<keyword evidence="3" id="KW-0812">Transmembrane</keyword>
<feature type="domain" description="CobN/magnesium chelatase" evidence="4">
    <location>
        <begin position="807"/>
        <end position="1451"/>
    </location>
</feature>
<dbReference type="PANTHER" id="PTHR44119:SF1">
    <property type="entry name" value="MAGNESIUM-CHELATASE SUBUNIT CHLH, CHLOROPLASTIC"/>
    <property type="match status" value="1"/>
</dbReference>
<feature type="compositionally biased region" description="Basic and acidic residues" evidence="2">
    <location>
        <begin position="797"/>
        <end position="807"/>
    </location>
</feature>
<protein>
    <submittedName>
        <fullName evidence="5">Cobaltochelatase subunit CobN</fullName>
    </submittedName>
</protein>
<dbReference type="PANTHER" id="PTHR44119">
    <property type="entry name" value="MAGNESIUM-CHELATASE SUBUNIT CHLH, CHLOROPLASTIC"/>
    <property type="match status" value="1"/>
</dbReference>